<dbReference type="AlphaFoldDB" id="A0A9X1SCF2"/>
<evidence type="ECO:0000313" key="2">
    <source>
        <dbReference type="Proteomes" id="UP001139158"/>
    </source>
</evidence>
<sequence length="102" mass="10795">MAQQRMVFLPEVHPAGVPDAKAAARRRMQAPPREAPLEIVPGVPTLVLTGGWEPLYEEVAAFLKSTGAEHIGAGGNHRPQDSPEGREAIQAFLSGFRGSAAA</sequence>
<evidence type="ECO:0008006" key="3">
    <source>
        <dbReference type="Google" id="ProtNLM"/>
    </source>
</evidence>
<name>A0A9X1SCF2_9MICC</name>
<protein>
    <recommendedName>
        <fullName evidence="3">Alpha/beta hydrolase family protein</fullName>
    </recommendedName>
</protein>
<evidence type="ECO:0000313" key="1">
    <source>
        <dbReference type="EMBL" id="MCC3297641.1"/>
    </source>
</evidence>
<dbReference type="Proteomes" id="UP001139158">
    <property type="component" value="Unassembled WGS sequence"/>
</dbReference>
<comment type="caution">
    <text evidence="1">The sequence shown here is derived from an EMBL/GenBank/DDBJ whole genome shotgun (WGS) entry which is preliminary data.</text>
</comment>
<keyword evidence="2" id="KW-1185">Reference proteome</keyword>
<reference evidence="1" key="1">
    <citation type="submission" date="2021-10" db="EMBL/GenBank/DDBJ databases">
        <title>Novel species in genus Arthrobacter.</title>
        <authorList>
            <person name="Liu Y."/>
        </authorList>
    </citation>
    <scope>NUCLEOTIDE SEQUENCE</scope>
    <source>
        <strain evidence="1">Zg-Y453</strain>
    </source>
</reference>
<gene>
    <name evidence="1" type="ORF">LJ757_07455</name>
</gene>
<dbReference type="EMBL" id="JAJFZV010000006">
    <property type="protein sequence ID" value="MCC3297641.1"/>
    <property type="molecule type" value="Genomic_DNA"/>
</dbReference>
<accession>A0A9X1SCF2</accession>
<dbReference type="RefSeq" id="WP_227895525.1">
    <property type="nucleotide sequence ID" value="NZ_CP099466.1"/>
</dbReference>
<proteinExistence type="predicted"/>
<organism evidence="1 2">
    <name type="scientific">Arthrobacter caoxuetaonis</name>
    <dbReference type="NCBI Taxonomy" id="2886935"/>
    <lineage>
        <taxon>Bacteria</taxon>
        <taxon>Bacillati</taxon>
        <taxon>Actinomycetota</taxon>
        <taxon>Actinomycetes</taxon>
        <taxon>Micrococcales</taxon>
        <taxon>Micrococcaceae</taxon>
        <taxon>Arthrobacter</taxon>
    </lineage>
</organism>